<dbReference type="EMBL" id="LOTN01000078">
    <property type="protein sequence ID" value="KUZ80291.1"/>
    <property type="molecule type" value="Genomic_DNA"/>
</dbReference>
<organism evidence="1 2">
    <name type="scientific">Burkholderia ubonensis</name>
    <dbReference type="NCBI Taxonomy" id="101571"/>
    <lineage>
        <taxon>Bacteria</taxon>
        <taxon>Pseudomonadati</taxon>
        <taxon>Pseudomonadota</taxon>
        <taxon>Betaproteobacteria</taxon>
        <taxon>Burkholderiales</taxon>
        <taxon>Burkholderiaceae</taxon>
        <taxon>Burkholderia</taxon>
        <taxon>Burkholderia cepacia complex</taxon>
    </lineage>
</organism>
<accession>A0A117YAH3</accession>
<protein>
    <submittedName>
        <fullName evidence="1">Uncharacterized protein</fullName>
    </submittedName>
</protein>
<proteinExistence type="predicted"/>
<comment type="caution">
    <text evidence="1">The sequence shown here is derived from an EMBL/GenBank/DDBJ whole genome shotgun (WGS) entry which is preliminary data.</text>
</comment>
<sequence>MSVKVSLYEHAPSVMLTPQSGVSIRQAIRSDLVVCMKIPDDGDTLSGYRRLHEQRIIEAGKVDLVWPTCRGLQQSKSLIHLRARFPRRFARR</sequence>
<gene>
    <name evidence="1" type="ORF">WI38_33525</name>
</gene>
<dbReference type="Proteomes" id="UP000065521">
    <property type="component" value="Unassembled WGS sequence"/>
</dbReference>
<evidence type="ECO:0000313" key="2">
    <source>
        <dbReference type="Proteomes" id="UP000065521"/>
    </source>
</evidence>
<dbReference type="AlphaFoldDB" id="A0A117YAH3"/>
<evidence type="ECO:0000313" key="1">
    <source>
        <dbReference type="EMBL" id="KUZ80291.1"/>
    </source>
</evidence>
<name>A0A117YAH3_9BURK</name>
<reference evidence="1 2" key="1">
    <citation type="submission" date="2015-11" db="EMBL/GenBank/DDBJ databases">
        <title>Expanding the genomic diversity of Burkholderia species for the development of highly accurate diagnostics.</title>
        <authorList>
            <person name="Sahl J."/>
            <person name="Keim P."/>
            <person name="Wagner D."/>
        </authorList>
    </citation>
    <scope>NUCLEOTIDE SEQUENCE [LARGE SCALE GENOMIC DNA]</scope>
    <source>
        <strain evidence="1 2">RF32-BP4</strain>
    </source>
</reference>